<dbReference type="Proteomes" id="UP001145069">
    <property type="component" value="Unassembled WGS sequence"/>
</dbReference>
<keyword evidence="3" id="KW-1185">Reference proteome</keyword>
<dbReference type="EMBL" id="JAMQKC010000019">
    <property type="protein sequence ID" value="MDC3418111.1"/>
    <property type="molecule type" value="Genomic_DNA"/>
</dbReference>
<keyword evidence="1" id="KW-0732">Signal</keyword>
<feature type="signal peptide" evidence="1">
    <location>
        <begin position="1"/>
        <end position="20"/>
    </location>
</feature>
<evidence type="ECO:0000256" key="1">
    <source>
        <dbReference type="SAM" id="SignalP"/>
    </source>
</evidence>
<reference evidence="2" key="1">
    <citation type="submission" date="2022-06" db="EMBL/GenBank/DDBJ databases">
        <title>Aquibacillus sp. a new bacterium isolated from soil saline samples.</title>
        <authorList>
            <person name="Galisteo C."/>
            <person name="De La Haba R."/>
            <person name="Sanchez-Porro C."/>
            <person name="Ventosa A."/>
        </authorList>
    </citation>
    <scope>NUCLEOTIDE SEQUENCE</scope>
    <source>
        <strain evidence="2">3ASR75-54</strain>
    </source>
</reference>
<protein>
    <recommendedName>
        <fullName evidence="4">TolB domain-containing protein</fullName>
    </recommendedName>
</protein>
<dbReference type="AlphaFoldDB" id="A0A9X3WJB5"/>
<evidence type="ECO:0000313" key="3">
    <source>
        <dbReference type="Proteomes" id="UP001145069"/>
    </source>
</evidence>
<evidence type="ECO:0008006" key="4">
    <source>
        <dbReference type="Google" id="ProtNLM"/>
    </source>
</evidence>
<dbReference type="PANTHER" id="PTHR36842">
    <property type="entry name" value="PROTEIN TOLB HOMOLOG"/>
    <property type="match status" value="1"/>
</dbReference>
<sequence length="409" mass="46289">MKLFMTLVIMLVLLPTTVEAANSKAGFIRSGNVWIYMDGEETQITDSGKVFETLKWSHDGKWLLYQEQTTDVHHSSQEQNELWAYEVETGERKKVFYDGYSPKWSPNKPIIAYQDKGILDISDLNQFYNIASGVDSYSWLPDGSGFLLSSAGNLKPDGWSSATLYTKKLNDNYGDTNLFGGVKELFTLPKEVGFDGKSILAVNASHFSYSPTNKWISFIVSPTASWSMDSNMLCVLSKDGKKFEVLDEVIFGVGEPKWAPSRDIIAYIAGGGRIVFGFKNKDLKLQEMPVSNTYTPPNFMELDFDWISNNAIVTSRVEEKEWSNDIRKQPLPALYAIEVKKSKQTQITHPPKGYGDYSPQYVKSIDKLIWYRGTSLTDPEKKLWIANTDGSNAKEWMKDVDSIEFYSGK</sequence>
<dbReference type="PANTHER" id="PTHR36842:SF1">
    <property type="entry name" value="PROTEIN TOLB"/>
    <property type="match status" value="1"/>
</dbReference>
<dbReference type="SUPFAM" id="SSF82171">
    <property type="entry name" value="DPP6 N-terminal domain-like"/>
    <property type="match status" value="1"/>
</dbReference>
<feature type="chain" id="PRO_5040925262" description="TolB domain-containing protein" evidence="1">
    <location>
        <begin position="21"/>
        <end position="409"/>
    </location>
</feature>
<proteinExistence type="predicted"/>
<comment type="caution">
    <text evidence="2">The sequence shown here is derived from an EMBL/GenBank/DDBJ whole genome shotgun (WGS) entry which is preliminary data.</text>
</comment>
<evidence type="ECO:0000313" key="2">
    <source>
        <dbReference type="EMBL" id="MDC3418111.1"/>
    </source>
</evidence>
<organism evidence="2 3">
    <name type="scientific">Aquibacillus salsiterrae</name>
    <dbReference type="NCBI Taxonomy" id="2950439"/>
    <lineage>
        <taxon>Bacteria</taxon>
        <taxon>Bacillati</taxon>
        <taxon>Bacillota</taxon>
        <taxon>Bacilli</taxon>
        <taxon>Bacillales</taxon>
        <taxon>Bacillaceae</taxon>
        <taxon>Aquibacillus</taxon>
    </lineage>
</organism>
<name>A0A9X3WJB5_9BACI</name>
<accession>A0A9X3WJB5</accession>
<dbReference type="Gene3D" id="2.120.10.30">
    <property type="entry name" value="TolB, C-terminal domain"/>
    <property type="match status" value="1"/>
</dbReference>
<dbReference type="InterPro" id="IPR011042">
    <property type="entry name" value="6-blade_b-propeller_TolB-like"/>
</dbReference>
<dbReference type="RefSeq" id="WP_272447174.1">
    <property type="nucleotide sequence ID" value="NZ_JAMQKC010000019.1"/>
</dbReference>
<gene>
    <name evidence="2" type="ORF">NC799_14560</name>
</gene>